<dbReference type="OrthoDB" id="10023235at2759"/>
<organism evidence="2 3">
    <name type="scientific">Olpidium bornovanus</name>
    <dbReference type="NCBI Taxonomy" id="278681"/>
    <lineage>
        <taxon>Eukaryota</taxon>
        <taxon>Fungi</taxon>
        <taxon>Fungi incertae sedis</taxon>
        <taxon>Olpidiomycota</taxon>
        <taxon>Olpidiomycotina</taxon>
        <taxon>Olpidiomycetes</taxon>
        <taxon>Olpidiales</taxon>
        <taxon>Olpidiaceae</taxon>
        <taxon>Olpidium</taxon>
    </lineage>
</organism>
<dbReference type="Gene3D" id="2.40.50.90">
    <property type="match status" value="3"/>
</dbReference>
<proteinExistence type="predicted"/>
<dbReference type="EMBL" id="JAEFCI010010873">
    <property type="protein sequence ID" value="KAG5456962.1"/>
    <property type="molecule type" value="Genomic_DNA"/>
</dbReference>
<dbReference type="GO" id="GO:0003723">
    <property type="term" value="F:RNA binding"/>
    <property type="evidence" value="ECO:0007669"/>
    <property type="project" value="TreeGrafter"/>
</dbReference>
<dbReference type="PANTHER" id="PTHR12302">
    <property type="entry name" value="EBNA2 BINDING PROTEIN P100"/>
    <property type="match status" value="1"/>
</dbReference>
<sequence>KKKKKKVPSGREYGVVFVPAEETPVANTLESAQMILVREGLARTPTPVLAGNVDLSDDIDSLAVLETNAKDAGKGIWADPADVVRVSVSFRRGLRTGAIFALTLTAAFAPAAEHPRELVEKYGRSNLPGIFRAVVEQVREGSSFRLVLFLEGGQLRQHVNLLLSGVKCPAIRIGVPNQPDLVEPFAEEAKYFVESRLLQMDVEVVLEGTSGASSLVGSVIHPKGNIAEHLLAAGLARVQEWSCPLVTGGAAALRAAEKRARDQYLRLWKDYDPKANADTGFKAKSFEATVSRIISGDTITLRDDKSGETRKVQLSSVRQPK</sequence>
<dbReference type="InterPro" id="IPR016071">
    <property type="entry name" value="Staphylococal_nuclease_OB-fold"/>
</dbReference>
<dbReference type="AlphaFoldDB" id="A0A8H7ZQ03"/>
<dbReference type="SUPFAM" id="SSF50199">
    <property type="entry name" value="Staphylococcal nuclease"/>
    <property type="match status" value="3"/>
</dbReference>
<dbReference type="GO" id="GO:0005829">
    <property type="term" value="C:cytosol"/>
    <property type="evidence" value="ECO:0007669"/>
    <property type="project" value="TreeGrafter"/>
</dbReference>
<dbReference type="InterPro" id="IPR035437">
    <property type="entry name" value="SNase_OB-fold_sf"/>
</dbReference>
<comment type="caution">
    <text evidence="2">The sequence shown here is derived from an EMBL/GenBank/DDBJ whole genome shotgun (WGS) entry which is preliminary data.</text>
</comment>
<feature type="domain" description="TNase-like" evidence="1">
    <location>
        <begin position="129"/>
        <end position="270"/>
    </location>
</feature>
<keyword evidence="3" id="KW-1185">Reference proteome</keyword>
<dbReference type="FunFam" id="2.40.50.90:FF:000002">
    <property type="entry name" value="Staphylococcal nuclease domain-containing protein"/>
    <property type="match status" value="1"/>
</dbReference>
<reference evidence="2 3" key="1">
    <citation type="journal article" name="Sci. Rep.">
        <title>Genome-scale phylogenetic analyses confirm Olpidium as the closest living zoosporic fungus to the non-flagellated, terrestrial fungi.</title>
        <authorList>
            <person name="Chang Y."/>
            <person name="Rochon D."/>
            <person name="Sekimoto S."/>
            <person name="Wang Y."/>
            <person name="Chovatia M."/>
            <person name="Sandor L."/>
            <person name="Salamov A."/>
            <person name="Grigoriev I.V."/>
            <person name="Stajich J.E."/>
            <person name="Spatafora J.W."/>
        </authorList>
    </citation>
    <scope>NUCLEOTIDE SEQUENCE [LARGE SCALE GENOMIC DNA]</scope>
    <source>
        <strain evidence="2">S191</strain>
    </source>
</reference>
<dbReference type="SMART" id="SM00318">
    <property type="entry name" value="SNc"/>
    <property type="match status" value="1"/>
</dbReference>
<dbReference type="Proteomes" id="UP000673691">
    <property type="component" value="Unassembled WGS sequence"/>
</dbReference>
<name>A0A8H7ZQ03_9FUNG</name>
<dbReference type="GO" id="GO:0004518">
    <property type="term" value="F:nuclease activity"/>
    <property type="evidence" value="ECO:0007669"/>
    <property type="project" value="TreeGrafter"/>
</dbReference>
<protein>
    <recommendedName>
        <fullName evidence="1">TNase-like domain-containing protein</fullName>
    </recommendedName>
</protein>
<evidence type="ECO:0000313" key="3">
    <source>
        <dbReference type="Proteomes" id="UP000673691"/>
    </source>
</evidence>
<dbReference type="Pfam" id="PF00565">
    <property type="entry name" value="SNase"/>
    <property type="match status" value="1"/>
</dbReference>
<evidence type="ECO:0000259" key="1">
    <source>
        <dbReference type="PROSITE" id="PS50830"/>
    </source>
</evidence>
<dbReference type="PANTHER" id="PTHR12302:SF2">
    <property type="entry name" value="STAPHYLOCOCCAL NUCLEASE DOMAIN-CONTAINING PROTEIN 1"/>
    <property type="match status" value="1"/>
</dbReference>
<dbReference type="PROSITE" id="PS50830">
    <property type="entry name" value="TNASE_3"/>
    <property type="match status" value="1"/>
</dbReference>
<dbReference type="GO" id="GO:0005634">
    <property type="term" value="C:nucleus"/>
    <property type="evidence" value="ECO:0007669"/>
    <property type="project" value="TreeGrafter"/>
</dbReference>
<dbReference type="GO" id="GO:0006402">
    <property type="term" value="P:mRNA catabolic process"/>
    <property type="evidence" value="ECO:0007669"/>
    <property type="project" value="TreeGrafter"/>
</dbReference>
<gene>
    <name evidence="2" type="ORF">BJ554DRAFT_3149</name>
</gene>
<evidence type="ECO:0000313" key="2">
    <source>
        <dbReference type="EMBL" id="KAG5456962.1"/>
    </source>
</evidence>
<accession>A0A8H7ZQ03</accession>
<feature type="non-terminal residue" evidence="2">
    <location>
        <position position="1"/>
    </location>
</feature>